<feature type="transmembrane region" description="Helical" evidence="1">
    <location>
        <begin position="77"/>
        <end position="97"/>
    </location>
</feature>
<feature type="transmembrane region" description="Helical" evidence="1">
    <location>
        <begin position="166"/>
        <end position="183"/>
    </location>
</feature>
<feature type="transmembrane region" description="Helical" evidence="1">
    <location>
        <begin position="259"/>
        <end position="278"/>
    </location>
</feature>
<keyword evidence="1" id="KW-1133">Transmembrane helix</keyword>
<evidence type="ECO:0000313" key="3">
    <source>
        <dbReference type="Proteomes" id="UP000290407"/>
    </source>
</evidence>
<comment type="caution">
    <text evidence="2">The sequence shown here is derived from an EMBL/GenBank/DDBJ whole genome shotgun (WGS) entry which is preliminary data.</text>
</comment>
<evidence type="ECO:0008006" key="4">
    <source>
        <dbReference type="Google" id="ProtNLM"/>
    </source>
</evidence>
<keyword evidence="1" id="KW-0812">Transmembrane</keyword>
<feature type="transmembrane region" description="Helical" evidence="1">
    <location>
        <begin position="190"/>
        <end position="211"/>
    </location>
</feature>
<dbReference type="EMBL" id="SBLB01000001">
    <property type="protein sequence ID" value="RYC72250.1"/>
    <property type="molecule type" value="Genomic_DNA"/>
</dbReference>
<organism evidence="2 3">
    <name type="scientific">Spirosoma sordidisoli</name>
    <dbReference type="NCBI Taxonomy" id="2502893"/>
    <lineage>
        <taxon>Bacteria</taxon>
        <taxon>Pseudomonadati</taxon>
        <taxon>Bacteroidota</taxon>
        <taxon>Cytophagia</taxon>
        <taxon>Cytophagales</taxon>
        <taxon>Cytophagaceae</taxon>
        <taxon>Spirosoma</taxon>
    </lineage>
</organism>
<evidence type="ECO:0000256" key="1">
    <source>
        <dbReference type="SAM" id="Phobius"/>
    </source>
</evidence>
<reference evidence="2 3" key="1">
    <citation type="submission" date="2019-01" db="EMBL/GenBank/DDBJ databases">
        <title>Spirosoma flava sp. nov., a propanil-degrading bacterium isolated from herbicide-contaminated soil.</title>
        <authorList>
            <person name="Zhang L."/>
            <person name="Jiang J.-D."/>
        </authorList>
    </citation>
    <scope>NUCLEOTIDE SEQUENCE [LARGE SCALE GENOMIC DNA]</scope>
    <source>
        <strain evidence="2 3">TY50</strain>
    </source>
</reference>
<protein>
    <recommendedName>
        <fullName evidence="4">DoxX family protein</fullName>
    </recommendedName>
</protein>
<dbReference type="AlphaFoldDB" id="A0A4Q2UWK0"/>
<dbReference type="Proteomes" id="UP000290407">
    <property type="component" value="Unassembled WGS sequence"/>
</dbReference>
<proteinExistence type="predicted"/>
<keyword evidence="3" id="KW-1185">Reference proteome</keyword>
<keyword evidence="1" id="KW-0472">Membrane</keyword>
<name>A0A4Q2UWK0_9BACT</name>
<feature type="transmembrane region" description="Helical" evidence="1">
    <location>
        <begin position="109"/>
        <end position="128"/>
    </location>
</feature>
<gene>
    <name evidence="2" type="ORF">EQG79_07940</name>
</gene>
<sequence>MSPWPAWRRLLFRFTVMYVGLYMSPLKWAGGVPLLNLGGNYYSMGESWLVTLANRHLFHVKEELVPFNGSGDTSYGYAQLCLFTLLALIGTAVWSALDRRRAYDRLSYWFLVALRYYVALVALLYGTIKLFGQQMIFPSLSQLATPLGDLLPMRFSWLFIGYSEPYQFFSGAVEVLAGVLLLWRRTATLGAFVATSVFLNVMMMNLCYDIPVKLFSIHLFVFSNLLLLSDARRLLDFFVFNRPTQPKRTYAFTSRRARIGWLVLKAGFVLFFGLLPLYRAYQYSQPEPVAGKKPPKPKLKAGFYEVADFRVPPAFPDSLRWQNVVFEEEAAGSIQTPDTLFRQRYRRGYFSYDLDSARHTIAFRKFADDSLALFTLHIDRPDTNRLLLRGLFRGDSLTVALRRTNRHFQLAERQFHWLSEANR</sequence>
<accession>A0A4Q2UWK0</accession>
<evidence type="ECO:0000313" key="2">
    <source>
        <dbReference type="EMBL" id="RYC72250.1"/>
    </source>
</evidence>